<dbReference type="PANTHER" id="PTHR43861:SF1">
    <property type="entry name" value="TRANS-ACONITATE 2-METHYLTRANSFERASE"/>
    <property type="match status" value="1"/>
</dbReference>
<dbReference type="InterPro" id="IPR029063">
    <property type="entry name" value="SAM-dependent_MTases_sf"/>
</dbReference>
<feature type="domain" description="Methyltransferase type 11" evidence="1">
    <location>
        <begin position="46"/>
        <end position="134"/>
    </location>
</feature>
<gene>
    <name evidence="2" type="ORF">U27_04858</name>
</gene>
<dbReference type="AlphaFoldDB" id="A0A081BZY1"/>
<reference evidence="2" key="1">
    <citation type="journal article" date="2015" name="PeerJ">
        <title>First genomic representation of candidate bacterial phylum KSB3 points to enhanced environmental sensing as a trigger of wastewater bulking.</title>
        <authorList>
            <person name="Sekiguchi Y."/>
            <person name="Ohashi A."/>
            <person name="Parks D.H."/>
            <person name="Yamauchi T."/>
            <person name="Tyson G.W."/>
            <person name="Hugenholtz P."/>
        </authorList>
    </citation>
    <scope>NUCLEOTIDE SEQUENCE [LARGE SCALE GENOMIC DNA]</scope>
</reference>
<dbReference type="Gene3D" id="3.40.50.150">
    <property type="entry name" value="Vaccinia Virus protein VP39"/>
    <property type="match status" value="1"/>
</dbReference>
<sequence length="263" mass="30741">MMNDTAYFFQAVEYYTTRRPYFYTFVRPYELELFHKLTPVFKRPILDFGCGDGFFARFLSELAPIDYGVDSDPTILPEAQHVYTQVIRSDKTSIPLPSESVRTIFSNSVFEHLHQPAPMIQELYRLLEPEGKLFATITAKQWEQFLLGAKWVGTPYLKWFRKIQRHHAWLTYDEWQKMFCQAGFRINNMLGYLDPYHVRMIEVYHYLSLPVFLSKAAFGKWETPLTSVINNALALCARPSLQEATIDLTSAPCVFFEVEKPAM</sequence>
<dbReference type="Pfam" id="PF08241">
    <property type="entry name" value="Methyltransf_11"/>
    <property type="match status" value="1"/>
</dbReference>
<dbReference type="STRING" id="1499967.U27_04858"/>
<dbReference type="PANTHER" id="PTHR43861">
    <property type="entry name" value="TRANS-ACONITATE 2-METHYLTRANSFERASE-RELATED"/>
    <property type="match status" value="1"/>
</dbReference>
<evidence type="ECO:0000259" key="1">
    <source>
        <dbReference type="Pfam" id="PF08241"/>
    </source>
</evidence>
<organism evidence="2">
    <name type="scientific">Vecturithrix granuli</name>
    <dbReference type="NCBI Taxonomy" id="1499967"/>
    <lineage>
        <taxon>Bacteria</taxon>
        <taxon>Candidatus Moduliflexota</taxon>
        <taxon>Candidatus Vecturitrichia</taxon>
        <taxon>Candidatus Vecturitrichales</taxon>
        <taxon>Candidatus Vecturitrichaceae</taxon>
        <taxon>Candidatus Vecturithrix</taxon>
    </lineage>
</organism>
<dbReference type="CDD" id="cd02440">
    <property type="entry name" value="AdoMet_MTases"/>
    <property type="match status" value="1"/>
</dbReference>
<dbReference type="eggNOG" id="COG2226">
    <property type="taxonomic scope" value="Bacteria"/>
</dbReference>
<dbReference type="GO" id="GO:0008757">
    <property type="term" value="F:S-adenosylmethionine-dependent methyltransferase activity"/>
    <property type="evidence" value="ECO:0007669"/>
    <property type="project" value="InterPro"/>
</dbReference>
<evidence type="ECO:0000313" key="3">
    <source>
        <dbReference type="Proteomes" id="UP000030661"/>
    </source>
</evidence>
<accession>A0A081BZY1</accession>
<dbReference type="InterPro" id="IPR013216">
    <property type="entry name" value="Methyltransf_11"/>
</dbReference>
<keyword evidence="3" id="KW-1185">Reference proteome</keyword>
<proteinExistence type="predicted"/>
<dbReference type="SUPFAM" id="SSF53335">
    <property type="entry name" value="S-adenosyl-L-methionine-dependent methyltransferases"/>
    <property type="match status" value="1"/>
</dbReference>
<dbReference type="Proteomes" id="UP000030661">
    <property type="component" value="Unassembled WGS sequence"/>
</dbReference>
<evidence type="ECO:0000313" key="2">
    <source>
        <dbReference type="EMBL" id="GAK57886.1"/>
    </source>
</evidence>
<dbReference type="EMBL" id="DF820466">
    <property type="protein sequence ID" value="GAK57886.1"/>
    <property type="molecule type" value="Genomic_DNA"/>
</dbReference>
<protein>
    <recommendedName>
        <fullName evidence="1">Methyltransferase type 11 domain-containing protein</fullName>
    </recommendedName>
</protein>
<dbReference type="HOGENOM" id="CLU_091672_0_0_0"/>
<name>A0A081BZY1_VECG1</name>